<organism evidence="2">
    <name type="scientific">viral metagenome</name>
    <dbReference type="NCBI Taxonomy" id="1070528"/>
    <lineage>
        <taxon>unclassified sequences</taxon>
        <taxon>metagenomes</taxon>
        <taxon>organismal metagenomes</taxon>
    </lineage>
</organism>
<accession>A0A6M3KJW2</accession>
<proteinExistence type="predicted"/>
<name>A0A6M3KJW2_9ZZZZ</name>
<gene>
    <name evidence="2" type="ORF">MM415A00428_0015</name>
    <name evidence="1" type="ORF">MM415B01127_0021</name>
</gene>
<evidence type="ECO:0000313" key="1">
    <source>
        <dbReference type="EMBL" id="QJA60344.1"/>
    </source>
</evidence>
<dbReference type="AlphaFoldDB" id="A0A6M3KJW2"/>
<sequence length="71" mass="8165">MPKDLIEKLKREAAGFFSKEDLPEIVKENRLQPCLVRCGGGRFSCPAQDVDHFISIIERDKEDYVRDVSLL</sequence>
<dbReference type="EMBL" id="MT141405">
    <property type="protein sequence ID" value="QJA60344.1"/>
    <property type="molecule type" value="Genomic_DNA"/>
</dbReference>
<dbReference type="EMBL" id="MT142484">
    <property type="protein sequence ID" value="QJA82297.1"/>
    <property type="molecule type" value="Genomic_DNA"/>
</dbReference>
<evidence type="ECO:0000313" key="2">
    <source>
        <dbReference type="EMBL" id="QJA82297.1"/>
    </source>
</evidence>
<reference evidence="2" key="1">
    <citation type="submission" date="2020-03" db="EMBL/GenBank/DDBJ databases">
        <title>The deep terrestrial virosphere.</title>
        <authorList>
            <person name="Holmfeldt K."/>
            <person name="Nilsson E."/>
            <person name="Simone D."/>
            <person name="Lopez-Fernandez M."/>
            <person name="Wu X."/>
            <person name="de Brujin I."/>
            <person name="Lundin D."/>
            <person name="Andersson A."/>
            <person name="Bertilsson S."/>
            <person name="Dopson M."/>
        </authorList>
    </citation>
    <scope>NUCLEOTIDE SEQUENCE</scope>
    <source>
        <strain evidence="2">MM415A00428</strain>
        <strain evidence="1">MM415B01127</strain>
    </source>
</reference>
<protein>
    <submittedName>
        <fullName evidence="2">Uncharacterized protein</fullName>
    </submittedName>
</protein>